<dbReference type="GO" id="GO:0046872">
    <property type="term" value="F:metal ion binding"/>
    <property type="evidence" value="ECO:0007669"/>
    <property type="project" value="UniProtKB-KW"/>
</dbReference>
<keyword evidence="4" id="KW-0472">Membrane</keyword>
<dbReference type="InterPro" id="IPR027806">
    <property type="entry name" value="HARBI1_dom"/>
</dbReference>
<organism evidence="6 7">
    <name type="scientific">Parnassius mnemosyne</name>
    <name type="common">clouded apollo</name>
    <dbReference type="NCBI Taxonomy" id="213953"/>
    <lineage>
        <taxon>Eukaryota</taxon>
        <taxon>Metazoa</taxon>
        <taxon>Ecdysozoa</taxon>
        <taxon>Arthropoda</taxon>
        <taxon>Hexapoda</taxon>
        <taxon>Insecta</taxon>
        <taxon>Pterygota</taxon>
        <taxon>Neoptera</taxon>
        <taxon>Endopterygota</taxon>
        <taxon>Lepidoptera</taxon>
        <taxon>Glossata</taxon>
        <taxon>Ditrysia</taxon>
        <taxon>Papilionoidea</taxon>
        <taxon>Papilionidae</taxon>
        <taxon>Parnassiinae</taxon>
        <taxon>Parnassini</taxon>
        <taxon>Parnassius</taxon>
        <taxon>Driopa</taxon>
    </lineage>
</organism>
<keyword evidence="2" id="KW-0479">Metal-binding</keyword>
<evidence type="ECO:0000256" key="1">
    <source>
        <dbReference type="ARBA" id="ARBA00001968"/>
    </source>
</evidence>
<keyword evidence="3" id="KW-0175">Coiled coil</keyword>
<keyword evidence="4" id="KW-1133">Transmembrane helix</keyword>
<gene>
    <name evidence="6" type="ORF">PARMNEM_LOCUS5133</name>
</gene>
<name>A0AAV1KL69_9NEOP</name>
<protein>
    <recommendedName>
        <fullName evidence="5">DDE Tnp4 domain-containing protein</fullName>
    </recommendedName>
</protein>
<keyword evidence="4" id="KW-0812">Transmembrane</keyword>
<feature type="transmembrane region" description="Helical" evidence="4">
    <location>
        <begin position="374"/>
        <end position="396"/>
    </location>
</feature>
<comment type="caution">
    <text evidence="6">The sequence shown here is derived from an EMBL/GenBank/DDBJ whole genome shotgun (WGS) entry which is preliminary data.</text>
</comment>
<accession>A0AAV1KL69</accession>
<evidence type="ECO:0000256" key="3">
    <source>
        <dbReference type="SAM" id="Coils"/>
    </source>
</evidence>
<dbReference type="Pfam" id="PF13359">
    <property type="entry name" value="DDE_Tnp_4"/>
    <property type="match status" value="1"/>
</dbReference>
<evidence type="ECO:0000313" key="6">
    <source>
        <dbReference type="EMBL" id="CAK1583783.1"/>
    </source>
</evidence>
<sequence>MLSLKDSSSSLCFNFESIDNLEDHVIHTWVGLNKVQSNQIFNEVTPLTEVPRGSVALATYLIKLRTGDSNDRLSSLLKVLRRTLEKWLKEIQHLLTEYFVPKQLSLNHINRQEIKERNLSIPNALFGDFEGENRPVVIFDGIYCYIEKISNYLYQKRTYNLHKYRNLVKPFIIACTDEYIIDVLGPYPATISYADIMRKEFSDGSPLREYFMQGDAFILDRGFRDSLPILNQCGYRIYVPASLREGETQLSTSEAKNSRAVTICHWVVEVVNGRFKRDFKLLRQNYSNTTAKKFMLDFEVAAALLNAFHPPIVDRVDAGEIIQQINMFMNTENELAHYIIRNNYNKRRADFQTISIQNDNLNDFPQLTYSELKLISLALAAAENLFFNIIVIVSIVGKRTVGCYAHIMSIIWYLSWARYQDNIVPPAQILDDILIIIEDD</sequence>
<dbReference type="AlphaFoldDB" id="A0AAV1KL69"/>
<keyword evidence="7" id="KW-1185">Reference proteome</keyword>
<feature type="coiled-coil region" evidence="3">
    <location>
        <begin position="70"/>
        <end position="97"/>
    </location>
</feature>
<evidence type="ECO:0000313" key="7">
    <source>
        <dbReference type="Proteomes" id="UP001314205"/>
    </source>
</evidence>
<comment type="cofactor">
    <cofactor evidence="1">
        <name>a divalent metal cation</name>
        <dbReference type="ChEBI" id="CHEBI:60240"/>
    </cofactor>
</comment>
<proteinExistence type="predicted"/>
<dbReference type="EMBL" id="CAVLGL010000057">
    <property type="protein sequence ID" value="CAK1583783.1"/>
    <property type="molecule type" value="Genomic_DNA"/>
</dbReference>
<evidence type="ECO:0000256" key="4">
    <source>
        <dbReference type="SAM" id="Phobius"/>
    </source>
</evidence>
<dbReference type="Proteomes" id="UP001314205">
    <property type="component" value="Unassembled WGS sequence"/>
</dbReference>
<evidence type="ECO:0000259" key="5">
    <source>
        <dbReference type="Pfam" id="PF13359"/>
    </source>
</evidence>
<evidence type="ECO:0000256" key="2">
    <source>
        <dbReference type="ARBA" id="ARBA00022723"/>
    </source>
</evidence>
<reference evidence="6 7" key="1">
    <citation type="submission" date="2023-11" db="EMBL/GenBank/DDBJ databases">
        <authorList>
            <person name="Hedman E."/>
            <person name="Englund M."/>
            <person name="Stromberg M."/>
            <person name="Nyberg Akerstrom W."/>
            <person name="Nylinder S."/>
            <person name="Jareborg N."/>
            <person name="Kallberg Y."/>
            <person name="Kronander E."/>
        </authorList>
    </citation>
    <scope>NUCLEOTIDE SEQUENCE [LARGE SCALE GENOMIC DNA]</scope>
</reference>
<feature type="domain" description="DDE Tnp4" evidence="5">
    <location>
        <begin position="140"/>
        <end position="306"/>
    </location>
</feature>